<name>A0AA39FQZ5_9HYME</name>
<accession>A0AA39FQZ5</accession>
<feature type="region of interest" description="Disordered" evidence="1">
    <location>
        <begin position="16"/>
        <end position="114"/>
    </location>
</feature>
<proteinExistence type="predicted"/>
<reference evidence="2" key="2">
    <citation type="submission" date="2023-03" db="EMBL/GenBank/DDBJ databases">
        <authorList>
            <person name="Inwood S.N."/>
            <person name="Skelly J.G."/>
            <person name="Guhlin J."/>
            <person name="Harrop T.W.R."/>
            <person name="Goldson S.G."/>
            <person name="Dearden P.K."/>
        </authorList>
    </citation>
    <scope>NUCLEOTIDE SEQUENCE</scope>
    <source>
        <strain evidence="2">Irish</strain>
        <tissue evidence="2">Whole body</tissue>
    </source>
</reference>
<sequence length="114" mass="12258">MTTYWLVGEKPININVQENNSSTTTVQNPQQQQQISEQNQLCTPNILNITGNGTPGNHSMALSPSHQKNTSNSTTMHTGNNTIDQSPPSDNVPNHSESGPNTPLLLPAGSIQRA</sequence>
<reference evidence="2" key="1">
    <citation type="journal article" date="2023" name="bioRxiv">
        <title>Scaffold-level genome assemblies of two parasitoid biocontrol wasps reveal the parthenogenesis mechanism and an associated novel virus.</title>
        <authorList>
            <person name="Inwood S."/>
            <person name="Skelly J."/>
            <person name="Guhlin J."/>
            <person name="Harrop T."/>
            <person name="Goldson S."/>
            <person name="Dearden P."/>
        </authorList>
    </citation>
    <scope>NUCLEOTIDE SEQUENCE</scope>
    <source>
        <strain evidence="2">Irish</strain>
        <tissue evidence="2">Whole body</tissue>
    </source>
</reference>
<organism evidence="2 3">
    <name type="scientific">Microctonus aethiopoides</name>
    <dbReference type="NCBI Taxonomy" id="144406"/>
    <lineage>
        <taxon>Eukaryota</taxon>
        <taxon>Metazoa</taxon>
        <taxon>Ecdysozoa</taxon>
        <taxon>Arthropoda</taxon>
        <taxon>Hexapoda</taxon>
        <taxon>Insecta</taxon>
        <taxon>Pterygota</taxon>
        <taxon>Neoptera</taxon>
        <taxon>Endopterygota</taxon>
        <taxon>Hymenoptera</taxon>
        <taxon>Apocrita</taxon>
        <taxon>Ichneumonoidea</taxon>
        <taxon>Braconidae</taxon>
        <taxon>Euphorinae</taxon>
        <taxon>Microctonus</taxon>
    </lineage>
</organism>
<comment type="caution">
    <text evidence="2">The sequence shown here is derived from an EMBL/GenBank/DDBJ whole genome shotgun (WGS) entry which is preliminary data.</text>
</comment>
<dbReference type="EMBL" id="JAQQBS010000002">
    <property type="protein sequence ID" value="KAK0174217.1"/>
    <property type="molecule type" value="Genomic_DNA"/>
</dbReference>
<dbReference type="AlphaFoldDB" id="A0AA39FQZ5"/>
<keyword evidence="3" id="KW-1185">Reference proteome</keyword>
<evidence type="ECO:0000313" key="2">
    <source>
        <dbReference type="EMBL" id="KAK0174217.1"/>
    </source>
</evidence>
<gene>
    <name evidence="2" type="ORF">PV328_007326</name>
</gene>
<feature type="compositionally biased region" description="Polar residues" evidence="1">
    <location>
        <begin position="41"/>
        <end position="101"/>
    </location>
</feature>
<dbReference type="Proteomes" id="UP001168990">
    <property type="component" value="Unassembled WGS sequence"/>
</dbReference>
<feature type="compositionally biased region" description="Low complexity" evidence="1">
    <location>
        <begin position="19"/>
        <end position="40"/>
    </location>
</feature>
<evidence type="ECO:0000313" key="3">
    <source>
        <dbReference type="Proteomes" id="UP001168990"/>
    </source>
</evidence>
<protein>
    <submittedName>
        <fullName evidence="2">Uncharacterized protein</fullName>
    </submittedName>
</protein>
<evidence type="ECO:0000256" key="1">
    <source>
        <dbReference type="SAM" id="MobiDB-lite"/>
    </source>
</evidence>